<evidence type="ECO:0000256" key="1">
    <source>
        <dbReference type="ARBA" id="ARBA00029447"/>
    </source>
</evidence>
<dbReference type="SUPFAM" id="SSF55785">
    <property type="entry name" value="PYP-like sensor domain (PAS domain)"/>
    <property type="match status" value="2"/>
</dbReference>
<sequence>MFGSNAGDKEKAQIYEALNRSMAVIEFNMDGTIVRANENFLETMGYELDEIVGQHHRMFMPSDFNKAEYEAFWEELRSGKFVSGAMARRKKNGQMIWLEASYNPVLDRNGKPKKVVKLASDITERRVERAMWQSVFRAIEKSQATIEFELDGTIISANQMFLDVMGYTLDEIKGKHHSIFVEPSYRDSKEYKDFWKALNAGEFNSGEFKRVGKGGKEVWISASYNPVLDPVGRPFKVVKFATDITAQTKLLLDLKKIIDTNFSEIDGNLGELNSSADQSVSMSEETSNTVQTVSASAEQMAASIAEISQSMSQSRSETERAFAETVTANDSTQRMAQVVDAMGNIVEVIRNIAGQINLLALNATIESARAGDAGKGFAVVANEVKNLANQAAKATEDISEEISGIQAISGEVVGALETIQRAVQTVRDGVTSISSAVEEQSAVTNGVTNNMRIMASSVEGLTSNLETIRISTSRVADSVKKTREAASVLAK</sequence>
<dbReference type="Pfam" id="PF08447">
    <property type="entry name" value="PAS_3"/>
    <property type="match status" value="2"/>
</dbReference>
<feature type="domain" description="PAC" evidence="5">
    <location>
        <begin position="80"/>
        <end position="134"/>
    </location>
</feature>
<dbReference type="AlphaFoldDB" id="A0A853L237"/>
<dbReference type="GO" id="GO:0016020">
    <property type="term" value="C:membrane"/>
    <property type="evidence" value="ECO:0007669"/>
    <property type="project" value="InterPro"/>
</dbReference>
<dbReference type="InterPro" id="IPR035965">
    <property type="entry name" value="PAS-like_dom_sf"/>
</dbReference>
<dbReference type="InterPro" id="IPR050903">
    <property type="entry name" value="Bact_Chemotaxis_MeTrfase"/>
</dbReference>
<dbReference type="GO" id="GO:0006935">
    <property type="term" value="P:chemotaxis"/>
    <property type="evidence" value="ECO:0007669"/>
    <property type="project" value="InterPro"/>
</dbReference>
<evidence type="ECO:0000313" key="7">
    <source>
        <dbReference type="EMBL" id="OAZ11153.1"/>
    </source>
</evidence>
<dbReference type="PROSITE" id="PS50111">
    <property type="entry name" value="CHEMOTAXIS_TRANSDUC_2"/>
    <property type="match status" value="1"/>
</dbReference>
<dbReference type="InterPro" id="IPR004090">
    <property type="entry name" value="Chemotax_Me-accpt_rcpt"/>
</dbReference>
<gene>
    <name evidence="7" type="ORF">TH4_06345</name>
</gene>
<protein>
    <submittedName>
        <fullName evidence="7">Chemotaxis protein</fullName>
    </submittedName>
</protein>
<proteinExistence type="inferred from homology"/>
<feature type="domain" description="Methyl-accepting transducer" evidence="3">
    <location>
        <begin position="254"/>
        <end position="476"/>
    </location>
</feature>
<dbReference type="InterPro" id="IPR001610">
    <property type="entry name" value="PAC"/>
</dbReference>
<dbReference type="SMART" id="SM00283">
    <property type="entry name" value="MA"/>
    <property type="match status" value="1"/>
</dbReference>
<dbReference type="PRINTS" id="PR00260">
    <property type="entry name" value="CHEMTRNSDUCR"/>
</dbReference>
<dbReference type="PROSITE" id="PS50113">
    <property type="entry name" value="PAC"/>
    <property type="match status" value="2"/>
</dbReference>
<dbReference type="InterPro" id="IPR013655">
    <property type="entry name" value="PAS_fold_3"/>
</dbReference>
<evidence type="ECO:0000259" key="4">
    <source>
        <dbReference type="PROSITE" id="PS50112"/>
    </source>
</evidence>
<dbReference type="PROSITE" id="PS50112">
    <property type="entry name" value="PAS"/>
    <property type="match status" value="1"/>
</dbReference>
<dbReference type="GO" id="GO:0004888">
    <property type="term" value="F:transmembrane signaling receptor activity"/>
    <property type="evidence" value="ECO:0007669"/>
    <property type="project" value="InterPro"/>
</dbReference>
<dbReference type="SUPFAM" id="SSF58104">
    <property type="entry name" value="Methyl-accepting chemotaxis protein (MCP) signaling domain"/>
    <property type="match status" value="1"/>
</dbReference>
<dbReference type="Proteomes" id="UP000094009">
    <property type="component" value="Unassembled WGS sequence"/>
</dbReference>
<dbReference type="PROSITE" id="PS50192">
    <property type="entry name" value="T_SNARE"/>
    <property type="match status" value="1"/>
</dbReference>
<feature type="domain" description="PAC" evidence="5">
    <location>
        <begin position="204"/>
        <end position="256"/>
    </location>
</feature>
<comment type="caution">
    <text evidence="7">The sequence shown here is derived from an EMBL/GenBank/DDBJ whole genome shotgun (WGS) entry which is preliminary data.</text>
</comment>
<dbReference type="PANTHER" id="PTHR24422">
    <property type="entry name" value="CHEMOTAXIS PROTEIN METHYLTRANSFERASE"/>
    <property type="match status" value="1"/>
</dbReference>
<feature type="domain" description="PAS" evidence="4">
    <location>
        <begin position="10"/>
        <end position="63"/>
    </location>
</feature>
<dbReference type="GO" id="GO:0007165">
    <property type="term" value="P:signal transduction"/>
    <property type="evidence" value="ECO:0007669"/>
    <property type="project" value="UniProtKB-KW"/>
</dbReference>
<dbReference type="CDD" id="cd00130">
    <property type="entry name" value="PAS"/>
    <property type="match status" value="2"/>
</dbReference>
<accession>A0A853L237</accession>
<dbReference type="Pfam" id="PF00015">
    <property type="entry name" value="MCPsignal"/>
    <property type="match status" value="1"/>
</dbReference>
<evidence type="ECO:0000256" key="2">
    <source>
        <dbReference type="PROSITE-ProRule" id="PRU00284"/>
    </source>
</evidence>
<dbReference type="InterPro" id="IPR000727">
    <property type="entry name" value="T_SNARE_dom"/>
</dbReference>
<dbReference type="Gene3D" id="1.10.287.950">
    <property type="entry name" value="Methyl-accepting chemotaxis protein"/>
    <property type="match status" value="1"/>
</dbReference>
<feature type="domain" description="T-SNARE coiled-coil homology" evidence="6">
    <location>
        <begin position="406"/>
        <end position="468"/>
    </location>
</feature>
<dbReference type="SMART" id="SM00091">
    <property type="entry name" value="PAS"/>
    <property type="match status" value="2"/>
</dbReference>
<dbReference type="Gene3D" id="3.30.450.20">
    <property type="entry name" value="PAS domain"/>
    <property type="match status" value="2"/>
</dbReference>
<dbReference type="EMBL" id="JPVZ01000002">
    <property type="protein sequence ID" value="OAZ11153.1"/>
    <property type="molecule type" value="Genomic_DNA"/>
</dbReference>
<dbReference type="PANTHER" id="PTHR24422:SF10">
    <property type="entry name" value="CHEMOTAXIS PROTEIN METHYLTRANSFERASE 2"/>
    <property type="match status" value="1"/>
</dbReference>
<evidence type="ECO:0000313" key="8">
    <source>
        <dbReference type="Proteomes" id="UP000094009"/>
    </source>
</evidence>
<dbReference type="SMART" id="SM00086">
    <property type="entry name" value="PAC"/>
    <property type="match status" value="2"/>
</dbReference>
<evidence type="ECO:0000259" key="6">
    <source>
        <dbReference type="PROSITE" id="PS50192"/>
    </source>
</evidence>
<name>A0A853L237_9PROT</name>
<dbReference type="InterPro" id="IPR000700">
    <property type="entry name" value="PAS-assoc_C"/>
</dbReference>
<dbReference type="NCBIfam" id="TIGR00229">
    <property type="entry name" value="sensory_box"/>
    <property type="match status" value="2"/>
</dbReference>
<dbReference type="InterPro" id="IPR004089">
    <property type="entry name" value="MCPsignal_dom"/>
</dbReference>
<evidence type="ECO:0000259" key="3">
    <source>
        <dbReference type="PROSITE" id="PS50111"/>
    </source>
</evidence>
<dbReference type="RefSeq" id="WP_064780326.1">
    <property type="nucleotide sequence ID" value="NZ_JPVZ01000002.1"/>
</dbReference>
<dbReference type="InterPro" id="IPR000014">
    <property type="entry name" value="PAS"/>
</dbReference>
<evidence type="ECO:0000259" key="5">
    <source>
        <dbReference type="PROSITE" id="PS50113"/>
    </source>
</evidence>
<reference evidence="7 8" key="1">
    <citation type="submission" date="2014-07" db="EMBL/GenBank/DDBJ databases">
        <title>Draft genome sequence of Thalassospira tepidiphila 1-1B.</title>
        <authorList>
            <person name="Lai Q."/>
            <person name="Shao Z."/>
        </authorList>
    </citation>
    <scope>NUCLEOTIDE SEQUENCE [LARGE SCALE GENOMIC DNA]</scope>
    <source>
        <strain evidence="7 8">MCCC 1A03514</strain>
    </source>
</reference>
<comment type="similarity">
    <text evidence="1">Belongs to the methyl-accepting chemotaxis (MCP) protein family.</text>
</comment>
<organism evidence="7 8">
    <name type="scientific">Thalassospira tepidiphila MCCC 1A03514</name>
    <dbReference type="NCBI Taxonomy" id="1177930"/>
    <lineage>
        <taxon>Bacteria</taxon>
        <taxon>Pseudomonadati</taxon>
        <taxon>Pseudomonadota</taxon>
        <taxon>Alphaproteobacteria</taxon>
        <taxon>Rhodospirillales</taxon>
        <taxon>Thalassospiraceae</taxon>
        <taxon>Thalassospira</taxon>
    </lineage>
</organism>
<keyword evidence="2" id="KW-0807">Transducer</keyword>